<dbReference type="EMBL" id="JAAQHG020000014">
    <property type="protein sequence ID" value="KAL1586518.1"/>
    <property type="molecule type" value="Genomic_DNA"/>
</dbReference>
<dbReference type="InterPro" id="IPR051606">
    <property type="entry name" value="Polyketide_Oxido-like"/>
</dbReference>
<dbReference type="RefSeq" id="XP_069229623.1">
    <property type="nucleotide sequence ID" value="XM_069373849.1"/>
</dbReference>
<comment type="caution">
    <text evidence="2">The sequence shown here is derived from an EMBL/GenBank/DDBJ whole genome shotgun (WGS) entry which is preliminary data.</text>
</comment>
<dbReference type="Pfam" id="PF13460">
    <property type="entry name" value="NAD_binding_10"/>
    <property type="match status" value="1"/>
</dbReference>
<organism evidence="2 3">
    <name type="scientific">Cladosporium halotolerans</name>
    <dbReference type="NCBI Taxonomy" id="1052096"/>
    <lineage>
        <taxon>Eukaryota</taxon>
        <taxon>Fungi</taxon>
        <taxon>Dikarya</taxon>
        <taxon>Ascomycota</taxon>
        <taxon>Pezizomycotina</taxon>
        <taxon>Dothideomycetes</taxon>
        <taxon>Dothideomycetidae</taxon>
        <taxon>Cladosporiales</taxon>
        <taxon>Cladosporiaceae</taxon>
        <taxon>Cladosporium</taxon>
    </lineage>
</organism>
<dbReference type="GeneID" id="96006687"/>
<accession>A0AB34KT92</accession>
<dbReference type="InterPro" id="IPR016040">
    <property type="entry name" value="NAD(P)-bd_dom"/>
</dbReference>
<evidence type="ECO:0000259" key="1">
    <source>
        <dbReference type="Pfam" id="PF13460"/>
    </source>
</evidence>
<dbReference type="Proteomes" id="UP000803884">
    <property type="component" value="Unassembled WGS sequence"/>
</dbReference>
<dbReference type="Gene3D" id="3.40.50.720">
    <property type="entry name" value="NAD(P)-binding Rossmann-like Domain"/>
    <property type="match status" value="1"/>
</dbReference>
<sequence length="255" mass="27052">MKVLLLGATGNIGSRLIPALLAHHHSVVAYVRSPSKLQSLLPATLHEQILVVQGDATDSAAIKRAILEHRCEAVVSAAGVAALAPWSHGDLPVIFKAVVEGVRAAGAEGGKMLRLWVMGGQGVLKYPGTGVALSKYFPIFLEHNANLALLTSLPPNTIAWSMLCPNWMVAESRDLSLTSATLREPLDAEAGVPPRWNDSGLKHVPLVGKTLVAAMNARRYRITLEQGAEFVAGDLENGRGEWEGKAVGVIGKGVK</sequence>
<dbReference type="PANTHER" id="PTHR43355:SF7">
    <property type="entry name" value="NAD(P)-BINDING DOMAIN-CONTAINING PROTEIN"/>
    <property type="match status" value="1"/>
</dbReference>
<dbReference type="PANTHER" id="PTHR43355">
    <property type="entry name" value="FLAVIN REDUCTASE (NADPH)"/>
    <property type="match status" value="1"/>
</dbReference>
<evidence type="ECO:0000313" key="3">
    <source>
        <dbReference type="Proteomes" id="UP000803884"/>
    </source>
</evidence>
<protein>
    <recommendedName>
        <fullName evidence="1">NAD(P)-binding domain-containing protein</fullName>
    </recommendedName>
</protein>
<dbReference type="SUPFAM" id="SSF51735">
    <property type="entry name" value="NAD(P)-binding Rossmann-fold domains"/>
    <property type="match status" value="1"/>
</dbReference>
<keyword evidence="3" id="KW-1185">Reference proteome</keyword>
<evidence type="ECO:0000313" key="2">
    <source>
        <dbReference type="EMBL" id="KAL1586518.1"/>
    </source>
</evidence>
<name>A0AB34KT92_9PEZI</name>
<dbReference type="AlphaFoldDB" id="A0AB34KT92"/>
<feature type="domain" description="NAD(P)-binding" evidence="1">
    <location>
        <begin position="7"/>
        <end position="171"/>
    </location>
</feature>
<dbReference type="GO" id="GO:0016646">
    <property type="term" value="F:oxidoreductase activity, acting on the CH-NH group of donors, NAD or NADP as acceptor"/>
    <property type="evidence" value="ECO:0007669"/>
    <property type="project" value="TreeGrafter"/>
</dbReference>
<reference evidence="2 3" key="1">
    <citation type="journal article" date="2020" name="Microbiol. Resour. Announc.">
        <title>Draft Genome Sequence of a Cladosporium Species Isolated from the Mesophotic Ascidian Didemnum maculosum.</title>
        <authorList>
            <person name="Gioti A."/>
            <person name="Siaperas R."/>
            <person name="Nikolaivits E."/>
            <person name="Le Goff G."/>
            <person name="Ouazzani J."/>
            <person name="Kotoulas G."/>
            <person name="Topakas E."/>
        </authorList>
    </citation>
    <scope>NUCLEOTIDE SEQUENCE [LARGE SCALE GENOMIC DNA]</scope>
    <source>
        <strain evidence="2 3">TM138-S3</strain>
    </source>
</reference>
<proteinExistence type="predicted"/>
<gene>
    <name evidence="2" type="ORF">WHR41_05244</name>
</gene>
<dbReference type="InterPro" id="IPR036291">
    <property type="entry name" value="NAD(P)-bd_dom_sf"/>
</dbReference>